<name>A0ABU9D6K7_9PROT</name>
<keyword evidence="4" id="KW-1185">Reference proteome</keyword>
<evidence type="ECO:0000313" key="4">
    <source>
        <dbReference type="Proteomes" id="UP001446205"/>
    </source>
</evidence>
<dbReference type="PIRSF" id="PIRSF028408">
    <property type="entry name" value="UCP028408"/>
    <property type="match status" value="1"/>
</dbReference>
<evidence type="ECO:0000313" key="3">
    <source>
        <dbReference type="EMBL" id="MEK8089181.1"/>
    </source>
</evidence>
<dbReference type="EMBL" id="JBBPCO010000004">
    <property type="protein sequence ID" value="MEK8089181.1"/>
    <property type="molecule type" value="Genomic_DNA"/>
</dbReference>
<dbReference type="Proteomes" id="UP001446205">
    <property type="component" value="Unassembled WGS sequence"/>
</dbReference>
<gene>
    <name evidence="3" type="ORF">WOB96_05320</name>
</gene>
<feature type="domain" description="DUF3322" evidence="2">
    <location>
        <begin position="6"/>
        <end position="186"/>
    </location>
</feature>
<protein>
    <submittedName>
        <fullName evidence="3">DUF3322 domain-containing protein</fullName>
    </submittedName>
</protein>
<sequence length="403" mass="45910">MTWTGPRELRTQLARLWERGELLRDAVTGNARFPLRLSLKLPGSADITDRFEAVRLWAAELSATAAVRVEWQELRHRVQGVQKMPASVWVETLDAALNWLGKRREWERFSAQVAATRQTHPALLRWLEKRPLQALELSAEWPRLLAVLSWLGEHPRPGIYLRQVDLPGVHSKFIEAHRGVLAELLDLALPAGAVDQGKTGISQFSARYGFLDKPVRIRFRVLDPAIALLPGTSCPDVSLDADSFSRLELGVKHVFITENEINFLAFPPVHDAIVIFGAGYGWEALARSHWLQKCSIHYWGDIDTHGFGILDQLRRHFGQVNSFLMDRETLDAHAGFWGHENKPLAADLHRLNAEERSLYDELRDNRIRPGLRLEQEHIGYHWLVQRLDQILNGATELHTGILP</sequence>
<dbReference type="InterPro" id="IPR014544">
    <property type="entry name" value="UCP028408"/>
</dbReference>
<evidence type="ECO:0000259" key="2">
    <source>
        <dbReference type="Pfam" id="PF11795"/>
    </source>
</evidence>
<feature type="domain" description="Wadjet protein JetD C-terminal" evidence="1">
    <location>
        <begin position="209"/>
        <end position="386"/>
    </location>
</feature>
<evidence type="ECO:0000259" key="1">
    <source>
        <dbReference type="Pfam" id="PF09983"/>
    </source>
</evidence>
<accession>A0ABU9D6K7</accession>
<dbReference type="RefSeq" id="WP_341370246.1">
    <property type="nucleotide sequence ID" value="NZ_JBBPCO010000004.1"/>
</dbReference>
<dbReference type="Pfam" id="PF09983">
    <property type="entry name" value="JetD_C"/>
    <property type="match status" value="1"/>
</dbReference>
<dbReference type="Pfam" id="PF11795">
    <property type="entry name" value="DUF3322"/>
    <property type="match status" value="1"/>
</dbReference>
<reference evidence="3 4" key="1">
    <citation type="submission" date="2024-04" db="EMBL/GenBank/DDBJ databases">
        <authorList>
            <person name="Abashina T."/>
            <person name="Shaikin A."/>
        </authorList>
    </citation>
    <scope>NUCLEOTIDE SEQUENCE [LARGE SCALE GENOMIC DNA]</scope>
    <source>
        <strain evidence="3 4">AAFK</strain>
    </source>
</reference>
<dbReference type="InterPro" id="IPR024537">
    <property type="entry name" value="DUF3322"/>
</dbReference>
<organism evidence="3 4">
    <name type="scientific">Thermithiobacillus plumbiphilus</name>
    <dbReference type="NCBI Taxonomy" id="1729899"/>
    <lineage>
        <taxon>Bacteria</taxon>
        <taxon>Pseudomonadati</taxon>
        <taxon>Pseudomonadota</taxon>
        <taxon>Acidithiobacillia</taxon>
        <taxon>Acidithiobacillales</taxon>
        <taxon>Thermithiobacillaceae</taxon>
        <taxon>Thermithiobacillus</taxon>
    </lineage>
</organism>
<proteinExistence type="predicted"/>
<dbReference type="InterPro" id="IPR024534">
    <property type="entry name" value="JetD_C"/>
</dbReference>
<comment type="caution">
    <text evidence="3">The sequence shown here is derived from an EMBL/GenBank/DDBJ whole genome shotgun (WGS) entry which is preliminary data.</text>
</comment>